<protein>
    <recommendedName>
        <fullName evidence="5">Right handed beta helix domain-containing protein</fullName>
    </recommendedName>
</protein>
<dbReference type="InterPro" id="IPR012334">
    <property type="entry name" value="Pectin_lyas_fold"/>
</dbReference>
<gene>
    <name evidence="6" type="ORF">BSL78_12361</name>
</gene>
<reference evidence="6 7" key="1">
    <citation type="journal article" date="2017" name="PLoS Biol.">
        <title>The sea cucumber genome provides insights into morphological evolution and visceral regeneration.</title>
        <authorList>
            <person name="Zhang X."/>
            <person name="Sun L."/>
            <person name="Yuan J."/>
            <person name="Sun Y."/>
            <person name="Gao Y."/>
            <person name="Zhang L."/>
            <person name="Li S."/>
            <person name="Dai H."/>
            <person name="Hamel J.F."/>
            <person name="Liu C."/>
            <person name="Yu Y."/>
            <person name="Liu S."/>
            <person name="Lin W."/>
            <person name="Guo K."/>
            <person name="Jin S."/>
            <person name="Xu P."/>
            <person name="Storey K.B."/>
            <person name="Huan P."/>
            <person name="Zhang T."/>
            <person name="Zhou Y."/>
            <person name="Zhang J."/>
            <person name="Lin C."/>
            <person name="Li X."/>
            <person name="Xing L."/>
            <person name="Huo D."/>
            <person name="Sun M."/>
            <person name="Wang L."/>
            <person name="Mercier A."/>
            <person name="Li F."/>
            <person name="Yang H."/>
            <person name="Xiang J."/>
        </authorList>
    </citation>
    <scope>NUCLEOTIDE SEQUENCE [LARGE SCALE GENOMIC DNA]</scope>
    <source>
        <strain evidence="6">Shaxun</strain>
        <tissue evidence="6">Muscle</tissue>
    </source>
</reference>
<dbReference type="EMBL" id="MRZV01000406">
    <property type="protein sequence ID" value="PIK50723.1"/>
    <property type="molecule type" value="Genomic_DNA"/>
</dbReference>
<evidence type="ECO:0000256" key="4">
    <source>
        <dbReference type="SAM" id="MobiDB-lite"/>
    </source>
</evidence>
<evidence type="ECO:0000256" key="1">
    <source>
        <dbReference type="ARBA" id="ARBA00004186"/>
    </source>
</evidence>
<dbReference type="STRING" id="307972.A0A2G8KRT8"/>
<dbReference type="Gene3D" id="2.160.20.10">
    <property type="entry name" value="Single-stranded right-handed beta-helix, Pectin lyase-like"/>
    <property type="match status" value="1"/>
</dbReference>
<comment type="subcellular location">
    <subcellularLocation>
        <location evidence="1">Cytoplasm</location>
        <location evidence="1">Cytoskeleton</location>
        <location evidence="1">Spindle</location>
    </subcellularLocation>
</comment>
<dbReference type="Proteomes" id="UP000230750">
    <property type="component" value="Unassembled WGS sequence"/>
</dbReference>
<dbReference type="GO" id="GO:0007283">
    <property type="term" value="P:spermatogenesis"/>
    <property type="evidence" value="ECO:0007669"/>
    <property type="project" value="TreeGrafter"/>
</dbReference>
<evidence type="ECO:0000256" key="3">
    <source>
        <dbReference type="ARBA" id="ARBA00023212"/>
    </source>
</evidence>
<comment type="caution">
    <text evidence="6">The sequence shown here is derived from an EMBL/GenBank/DDBJ whole genome shotgun (WGS) entry which is preliminary data.</text>
</comment>
<dbReference type="OrthoDB" id="5978115at2759"/>
<keyword evidence="7" id="KW-1185">Reference proteome</keyword>
<sequence length="296" mass="31811">MVTSLCSIDGLNSSPKSVLATNLQTRISESSSEAVTHLVGERVTAGMIQDLHLPRETFVQSHTSISDAVSASDDGDIILLFPGTHSASGLANFYFSLTFIGLGNPEDTIISCRGLMDALDLSGSSVSFQNIKFYDEQCSWLLSSSNSKSFEAINCIFEGGGVQLYGNGEMKLEECEIFGALAYGVCILSGSRATLKNCNIHNNGSNTGEDCGILIENTSQPGTGLLMVDSEEGQKIYQDRHLKDLEAITNFKGALNDNSFQSNVGGDFKQSVKLTEQDKKASEMEETDVSPQVTVE</sequence>
<proteinExistence type="predicted"/>
<accession>A0A2G8KRT8</accession>
<name>A0A2G8KRT8_STIJA</name>
<organism evidence="6 7">
    <name type="scientific">Stichopus japonicus</name>
    <name type="common">Sea cucumber</name>
    <dbReference type="NCBI Taxonomy" id="307972"/>
    <lineage>
        <taxon>Eukaryota</taxon>
        <taxon>Metazoa</taxon>
        <taxon>Echinodermata</taxon>
        <taxon>Eleutherozoa</taxon>
        <taxon>Echinozoa</taxon>
        <taxon>Holothuroidea</taxon>
        <taxon>Aspidochirotacea</taxon>
        <taxon>Aspidochirotida</taxon>
        <taxon>Stichopodidae</taxon>
        <taxon>Apostichopus</taxon>
    </lineage>
</organism>
<evidence type="ECO:0000313" key="7">
    <source>
        <dbReference type="Proteomes" id="UP000230750"/>
    </source>
</evidence>
<dbReference type="InterPro" id="IPR011050">
    <property type="entry name" value="Pectin_lyase_fold/virulence"/>
</dbReference>
<feature type="domain" description="Right handed beta helix" evidence="5">
    <location>
        <begin position="124"/>
        <end position="220"/>
    </location>
</feature>
<evidence type="ECO:0000256" key="2">
    <source>
        <dbReference type="ARBA" id="ARBA00022490"/>
    </source>
</evidence>
<feature type="region of interest" description="Disordered" evidence="4">
    <location>
        <begin position="275"/>
        <end position="296"/>
    </location>
</feature>
<keyword evidence="2" id="KW-0963">Cytoplasm</keyword>
<evidence type="ECO:0000259" key="5">
    <source>
        <dbReference type="Pfam" id="PF13229"/>
    </source>
</evidence>
<keyword evidence="3" id="KW-0206">Cytoskeleton</keyword>
<dbReference type="AlphaFoldDB" id="A0A2G8KRT8"/>
<dbReference type="GO" id="GO:0007112">
    <property type="term" value="P:male meiosis cytokinesis"/>
    <property type="evidence" value="ECO:0007669"/>
    <property type="project" value="TreeGrafter"/>
</dbReference>
<dbReference type="InterPro" id="IPR045140">
    <property type="entry name" value="SHCBP1-like"/>
</dbReference>
<dbReference type="InterPro" id="IPR039448">
    <property type="entry name" value="Beta_helix"/>
</dbReference>
<evidence type="ECO:0000313" key="6">
    <source>
        <dbReference type="EMBL" id="PIK50723.1"/>
    </source>
</evidence>
<dbReference type="SUPFAM" id="SSF51126">
    <property type="entry name" value="Pectin lyase-like"/>
    <property type="match status" value="1"/>
</dbReference>
<dbReference type="Pfam" id="PF13229">
    <property type="entry name" value="Beta_helix"/>
    <property type="match status" value="1"/>
</dbReference>
<dbReference type="PANTHER" id="PTHR14695:SF4">
    <property type="entry name" value="PROTEIN NESSUN DORMA"/>
    <property type="match status" value="1"/>
</dbReference>
<dbReference type="GO" id="GO:0005819">
    <property type="term" value="C:spindle"/>
    <property type="evidence" value="ECO:0007669"/>
    <property type="project" value="UniProtKB-SubCell"/>
</dbReference>
<dbReference type="PANTHER" id="PTHR14695">
    <property type="entry name" value="SHC SH2-DOMAIN BINDING PROTEIN 1-RELATED"/>
    <property type="match status" value="1"/>
</dbReference>